<dbReference type="Gene3D" id="3.10.129.10">
    <property type="entry name" value="Hotdog Thioesterase"/>
    <property type="match status" value="2"/>
</dbReference>
<dbReference type="SUPFAM" id="SSF54637">
    <property type="entry name" value="Thioesterase/thiol ester dehydrase-isomerase"/>
    <property type="match status" value="2"/>
</dbReference>
<keyword evidence="10 11" id="KW-0275">Fatty acid biosynthesis</keyword>
<dbReference type="GO" id="GO:0009507">
    <property type="term" value="C:chloroplast"/>
    <property type="evidence" value="ECO:0007669"/>
    <property type="project" value="UniProtKB-SubCell"/>
</dbReference>
<dbReference type="InterPro" id="IPR045023">
    <property type="entry name" value="FATA/B"/>
</dbReference>
<keyword evidence="4 11" id="KW-0150">Chloroplast</keyword>
<evidence type="ECO:0000256" key="10">
    <source>
        <dbReference type="ARBA" id="ARBA00023160"/>
    </source>
</evidence>
<feature type="region of interest" description="Disordered" evidence="12">
    <location>
        <begin position="94"/>
        <end position="114"/>
    </location>
</feature>
<keyword evidence="5 11" id="KW-0934">Plastid</keyword>
<dbReference type="GO" id="GO:0016297">
    <property type="term" value="F:fatty acyl-[ACP] hydrolase activity"/>
    <property type="evidence" value="ECO:0007669"/>
    <property type="project" value="InterPro"/>
</dbReference>
<evidence type="ECO:0000259" key="15">
    <source>
        <dbReference type="Pfam" id="PF20791"/>
    </source>
</evidence>
<comment type="similarity">
    <text evidence="2 11">Belongs to the acyl-ACP thioesterase family.</text>
</comment>
<dbReference type="EC" id="3.1.2.-" evidence="11"/>
<keyword evidence="8" id="KW-0809">Transit peptide</keyword>
<keyword evidence="17" id="KW-1185">Reference proteome</keyword>
<feature type="domain" description="Acyl-ACP thioesterase-like C-terminal" evidence="15">
    <location>
        <begin position="306"/>
        <end position="405"/>
    </location>
</feature>
<dbReference type="Proteomes" id="UP001279734">
    <property type="component" value="Unassembled WGS sequence"/>
</dbReference>
<evidence type="ECO:0000256" key="6">
    <source>
        <dbReference type="ARBA" id="ARBA00022801"/>
    </source>
</evidence>
<dbReference type="InterPro" id="IPR021113">
    <property type="entry name" value="Acyl-ACP-thioesterase_N"/>
</dbReference>
<feature type="domain" description="Acyl-ACP thioesterase N-terminal hotdog" evidence="13">
    <location>
        <begin position="187"/>
        <end position="260"/>
    </location>
</feature>
<proteinExistence type="inferred from homology"/>
<evidence type="ECO:0000256" key="1">
    <source>
        <dbReference type="ARBA" id="ARBA00004229"/>
    </source>
</evidence>
<keyword evidence="9 11" id="KW-0443">Lipid metabolism</keyword>
<evidence type="ECO:0000256" key="4">
    <source>
        <dbReference type="ARBA" id="ARBA00022528"/>
    </source>
</evidence>
<evidence type="ECO:0000259" key="13">
    <source>
        <dbReference type="Pfam" id="PF01643"/>
    </source>
</evidence>
<dbReference type="GO" id="GO:0000036">
    <property type="term" value="F:acyl carrier activity"/>
    <property type="evidence" value="ECO:0007669"/>
    <property type="project" value="TreeGrafter"/>
</dbReference>
<dbReference type="PANTHER" id="PTHR31727:SF2">
    <property type="entry name" value="PALMITOYL-ACYL CARRIER PROTEIN THIOESTERASE, CHLOROPLASTIC"/>
    <property type="match status" value="1"/>
</dbReference>
<reference evidence="16" key="1">
    <citation type="submission" date="2023-05" db="EMBL/GenBank/DDBJ databases">
        <title>Nepenthes gracilis genome sequencing.</title>
        <authorList>
            <person name="Fukushima K."/>
        </authorList>
    </citation>
    <scope>NUCLEOTIDE SEQUENCE</scope>
    <source>
        <strain evidence="16">SING2019-196</strain>
    </source>
</reference>
<feature type="domain" description="Acyl-ACP-thioesterase N-terminal" evidence="14">
    <location>
        <begin position="61"/>
        <end position="175"/>
    </location>
</feature>
<evidence type="ECO:0000313" key="17">
    <source>
        <dbReference type="Proteomes" id="UP001279734"/>
    </source>
</evidence>
<dbReference type="PANTHER" id="PTHR31727">
    <property type="entry name" value="OLEOYL-ACYL CARRIER PROTEIN THIOESTERASE 1, CHLOROPLASTIC"/>
    <property type="match status" value="1"/>
</dbReference>
<dbReference type="EMBL" id="BSYO01000038">
    <property type="protein sequence ID" value="GMH30717.1"/>
    <property type="molecule type" value="Genomic_DNA"/>
</dbReference>
<name>A0AAD3Y5V2_NEPGR</name>
<evidence type="ECO:0000256" key="9">
    <source>
        <dbReference type="ARBA" id="ARBA00023098"/>
    </source>
</evidence>
<accession>A0AAD3Y5V2</accession>
<evidence type="ECO:0000256" key="7">
    <source>
        <dbReference type="ARBA" id="ARBA00022832"/>
    </source>
</evidence>
<dbReference type="InterPro" id="IPR049427">
    <property type="entry name" value="Acyl-ACP_TE_C"/>
</dbReference>
<organism evidence="16 17">
    <name type="scientific">Nepenthes gracilis</name>
    <name type="common">Slender pitcher plant</name>
    <dbReference type="NCBI Taxonomy" id="150966"/>
    <lineage>
        <taxon>Eukaryota</taxon>
        <taxon>Viridiplantae</taxon>
        <taxon>Streptophyta</taxon>
        <taxon>Embryophyta</taxon>
        <taxon>Tracheophyta</taxon>
        <taxon>Spermatophyta</taxon>
        <taxon>Magnoliopsida</taxon>
        <taxon>eudicotyledons</taxon>
        <taxon>Gunneridae</taxon>
        <taxon>Pentapetalae</taxon>
        <taxon>Caryophyllales</taxon>
        <taxon>Nepenthaceae</taxon>
        <taxon>Nepenthes</taxon>
    </lineage>
</organism>
<dbReference type="Pfam" id="PF01643">
    <property type="entry name" value="Acyl-ACP_TE"/>
    <property type="match status" value="1"/>
</dbReference>
<evidence type="ECO:0000313" key="16">
    <source>
        <dbReference type="EMBL" id="GMH30717.1"/>
    </source>
</evidence>
<evidence type="ECO:0000256" key="2">
    <source>
        <dbReference type="ARBA" id="ARBA00006500"/>
    </source>
</evidence>
<evidence type="ECO:0000256" key="11">
    <source>
        <dbReference type="RuleBase" id="RU363096"/>
    </source>
</evidence>
<dbReference type="InterPro" id="IPR002864">
    <property type="entry name" value="Acyl-ACP_thioesterase_NHD"/>
</dbReference>
<comment type="function">
    <text evidence="11">Plays an essential role in chain termination during de novo fatty acid synthesis.</text>
</comment>
<evidence type="ECO:0000259" key="14">
    <source>
        <dbReference type="Pfam" id="PF12590"/>
    </source>
</evidence>
<keyword evidence="3 11" id="KW-0444">Lipid biosynthesis</keyword>
<protein>
    <recommendedName>
        <fullName evidence="11">Acyl-[acyl-carrier-protein] hydrolase</fullName>
        <ecNumber evidence="11">3.1.2.-</ecNumber>
    </recommendedName>
</protein>
<keyword evidence="7 11" id="KW-0276">Fatty acid metabolism</keyword>
<comment type="caution">
    <text evidence="16">The sequence shown here is derived from an EMBL/GenBank/DDBJ whole genome shotgun (WGS) entry which is preliminary data.</text>
</comment>
<dbReference type="AlphaFoldDB" id="A0AAD3Y5V2"/>
<evidence type="ECO:0000256" key="3">
    <source>
        <dbReference type="ARBA" id="ARBA00022516"/>
    </source>
</evidence>
<evidence type="ECO:0000256" key="5">
    <source>
        <dbReference type="ARBA" id="ARBA00022640"/>
    </source>
</evidence>
<evidence type="ECO:0000256" key="8">
    <source>
        <dbReference type="ARBA" id="ARBA00022946"/>
    </source>
</evidence>
<comment type="subcellular location">
    <subcellularLocation>
        <location evidence="1 11">Plastid</location>
        <location evidence="1 11">Chloroplast</location>
    </subcellularLocation>
</comment>
<dbReference type="InterPro" id="IPR029069">
    <property type="entry name" value="HotDog_dom_sf"/>
</dbReference>
<keyword evidence="6 11" id="KW-0378">Hydrolase</keyword>
<gene>
    <name evidence="16" type="ORF">Nepgr_032560</name>
</gene>
<dbReference type="Pfam" id="PF20791">
    <property type="entry name" value="Acyl-ACP_TE_C"/>
    <property type="match status" value="1"/>
</dbReference>
<dbReference type="Pfam" id="PF12590">
    <property type="entry name" value="Acyl-thio_N"/>
    <property type="match status" value="1"/>
</dbReference>
<evidence type="ECO:0000256" key="12">
    <source>
        <dbReference type="SAM" id="MobiDB-lite"/>
    </source>
</evidence>
<sequence length="420" mass="46615">MLKQFCQSLLSSESDFVAPSLQASDILSIHRRQRFAGVWFWGVDHGCHSCNFRIFSCCTLASSFGAKASTKPAGGGLSNLRACGIPSKSAASGSLHVGGNVQTPRKSDGIAPNLSSAREIVKNDEEPSSPPRMAFISPLPDWSRLHAAITMIFLAAQNQWMMFNRKPKGHDVLIDPLGLGRNVRDSLVFRQKFSTNSYETGPHGTISIETMINHSQEAILNHLKSIGLLGDGFGSTPKMCKRNLIWVVAQLQVLVDRYPKCVWVMMHKHTRKLSKIPDEVREELEPYYVYAPPVDRRKLPKLGDSTAEYIRWGLTPRLSDLDVNQHVNNVKHIGWILESVPLQLMESNVLSGMTVEYKRECGMGNVLQSVTADSATSVIGDCIECQHSLRLDNGTELVRARTEWRPKHAKRSGKLAAESA</sequence>